<dbReference type="Pfam" id="PF01590">
    <property type="entry name" value="GAF"/>
    <property type="match status" value="1"/>
</dbReference>
<proteinExistence type="predicted"/>
<evidence type="ECO:0000313" key="2">
    <source>
        <dbReference type="EMBL" id="OWZ11739.1"/>
    </source>
</evidence>
<dbReference type="SUPFAM" id="SSF55781">
    <property type="entry name" value="GAF domain-like"/>
    <property type="match status" value="1"/>
</dbReference>
<protein>
    <recommendedName>
        <fullName evidence="1">GAF domain-containing protein</fullName>
    </recommendedName>
</protein>
<dbReference type="Gene3D" id="3.30.450.40">
    <property type="match status" value="1"/>
</dbReference>
<name>A0A225W3G5_9STRA</name>
<dbReference type="OrthoDB" id="21225at2759"/>
<evidence type="ECO:0000313" key="3">
    <source>
        <dbReference type="Proteomes" id="UP000198211"/>
    </source>
</evidence>
<dbReference type="PANTHER" id="PTHR43102">
    <property type="entry name" value="SLR1143 PROTEIN"/>
    <property type="match status" value="1"/>
</dbReference>
<comment type="caution">
    <text evidence="2">The sequence shown here is derived from an EMBL/GenBank/DDBJ whole genome shotgun (WGS) entry which is preliminary data.</text>
</comment>
<dbReference type="EMBL" id="NBNE01002039">
    <property type="protein sequence ID" value="OWZ11739.1"/>
    <property type="molecule type" value="Genomic_DNA"/>
</dbReference>
<dbReference type="Proteomes" id="UP000198211">
    <property type="component" value="Unassembled WGS sequence"/>
</dbReference>
<feature type="domain" description="GAF" evidence="1">
    <location>
        <begin position="26"/>
        <end position="160"/>
    </location>
</feature>
<dbReference type="InterPro" id="IPR029016">
    <property type="entry name" value="GAF-like_dom_sf"/>
</dbReference>
<organism evidence="2 3">
    <name type="scientific">Phytophthora megakarya</name>
    <dbReference type="NCBI Taxonomy" id="4795"/>
    <lineage>
        <taxon>Eukaryota</taxon>
        <taxon>Sar</taxon>
        <taxon>Stramenopiles</taxon>
        <taxon>Oomycota</taxon>
        <taxon>Peronosporomycetes</taxon>
        <taxon>Peronosporales</taxon>
        <taxon>Peronosporaceae</taxon>
        <taxon>Phytophthora</taxon>
    </lineage>
</organism>
<gene>
    <name evidence="2" type="ORF">PHMEG_00015197</name>
</gene>
<reference evidence="3" key="1">
    <citation type="submission" date="2017-03" db="EMBL/GenBank/DDBJ databases">
        <title>Phytopthora megakarya and P. palmivora, two closely related causual agents of cacao black pod achieved similar genome size and gene model numbers by different mechanisms.</title>
        <authorList>
            <person name="Ali S."/>
            <person name="Shao J."/>
            <person name="Larry D.J."/>
            <person name="Kronmiller B."/>
            <person name="Shen D."/>
            <person name="Strem M.D."/>
            <person name="Melnick R.L."/>
            <person name="Guiltinan M.J."/>
            <person name="Tyler B.M."/>
            <person name="Meinhardt L.W."/>
            <person name="Bailey B.A."/>
        </authorList>
    </citation>
    <scope>NUCLEOTIDE SEQUENCE [LARGE SCALE GENOMIC DNA]</scope>
    <source>
        <strain evidence="3">zdho120</strain>
    </source>
</reference>
<keyword evidence="3" id="KW-1185">Reference proteome</keyword>
<evidence type="ECO:0000259" key="1">
    <source>
        <dbReference type="Pfam" id="PF01590"/>
    </source>
</evidence>
<dbReference type="STRING" id="4795.A0A225W3G5"/>
<accession>A0A225W3G5</accession>
<dbReference type="AlphaFoldDB" id="A0A225W3G5"/>
<dbReference type="InterPro" id="IPR003018">
    <property type="entry name" value="GAF"/>
</dbReference>
<sequence>MLLAEQLAPVDPAPDAFDSVSDVRDLDILCQLAVRASGCPNTFLSIMGTEHLHILSSSNPAFIHATMPRGHTVCQHTIMTPKPFMISHPEADVRFHELGAIKALSTRVYMGFPLTVSTDDGNGETEMAVGTLCCVSPEARSELTRSQFTTLKRIADTASRLIQLKGRQLQEQQNTE</sequence>
<dbReference type="PANTHER" id="PTHR43102:SF2">
    <property type="entry name" value="GAF DOMAIN-CONTAINING PROTEIN"/>
    <property type="match status" value="1"/>
</dbReference>